<evidence type="ECO:0000256" key="7">
    <source>
        <dbReference type="ARBA" id="ARBA00023277"/>
    </source>
</evidence>
<evidence type="ECO:0000256" key="1">
    <source>
        <dbReference type="ARBA" id="ARBA00001973"/>
    </source>
</evidence>
<dbReference type="GO" id="GO:0030245">
    <property type="term" value="P:cellulose catabolic process"/>
    <property type="evidence" value="ECO:0007669"/>
    <property type="project" value="UniProtKB-KW"/>
</dbReference>
<reference evidence="14" key="1">
    <citation type="submission" date="2020-10" db="EMBL/GenBank/DDBJ databases">
        <title>High-Quality Genome Resource of Clonostachys rosea strain S41 by Oxford Nanopore Long-Read Sequencing.</title>
        <authorList>
            <person name="Wang H."/>
        </authorList>
    </citation>
    <scope>NUCLEOTIDE SEQUENCE</scope>
    <source>
        <strain evidence="14">S41</strain>
    </source>
</reference>
<dbReference type="Proteomes" id="UP000616885">
    <property type="component" value="Unassembled WGS sequence"/>
</dbReference>
<keyword evidence="4 12" id="KW-0732">Signal</keyword>
<evidence type="ECO:0000313" key="15">
    <source>
        <dbReference type="Proteomes" id="UP000616885"/>
    </source>
</evidence>
<comment type="subcellular location">
    <subcellularLocation>
        <location evidence="2">Secreted</location>
    </subcellularLocation>
</comment>
<organism evidence="14 15">
    <name type="scientific">Bionectria ochroleuca</name>
    <name type="common">Gliocladium roseum</name>
    <dbReference type="NCBI Taxonomy" id="29856"/>
    <lineage>
        <taxon>Eukaryota</taxon>
        <taxon>Fungi</taxon>
        <taxon>Dikarya</taxon>
        <taxon>Ascomycota</taxon>
        <taxon>Pezizomycotina</taxon>
        <taxon>Sordariomycetes</taxon>
        <taxon>Hypocreomycetidae</taxon>
        <taxon>Hypocreales</taxon>
        <taxon>Bionectriaceae</taxon>
        <taxon>Clonostachys</taxon>
    </lineage>
</organism>
<dbReference type="InterPro" id="IPR049892">
    <property type="entry name" value="AA9"/>
</dbReference>
<accession>A0A8H7NJR6</accession>
<dbReference type="Pfam" id="PF03443">
    <property type="entry name" value="AA9"/>
    <property type="match status" value="1"/>
</dbReference>
<comment type="similarity">
    <text evidence="9">Belongs to the polysaccharide monooxygenase AA9 family.</text>
</comment>
<protein>
    <recommendedName>
        <fullName evidence="11">lytic cellulose monooxygenase (C4-dehydrogenating)</fullName>
        <ecNumber evidence="11">1.14.99.56</ecNumber>
    </recommendedName>
</protein>
<evidence type="ECO:0000256" key="6">
    <source>
        <dbReference type="ARBA" id="ARBA00023157"/>
    </source>
</evidence>
<keyword evidence="3" id="KW-0964">Secreted</keyword>
<evidence type="ECO:0000256" key="12">
    <source>
        <dbReference type="SAM" id="SignalP"/>
    </source>
</evidence>
<evidence type="ECO:0000256" key="5">
    <source>
        <dbReference type="ARBA" id="ARBA00023001"/>
    </source>
</evidence>
<proteinExistence type="inferred from homology"/>
<evidence type="ECO:0000256" key="11">
    <source>
        <dbReference type="ARBA" id="ARBA00047174"/>
    </source>
</evidence>
<name>A0A8H7NJR6_BIOOC</name>
<gene>
    <name evidence="14" type="ORF">IM811_008176</name>
</gene>
<dbReference type="PANTHER" id="PTHR33353:SF34">
    <property type="entry name" value="ENDO-BETA-1,4-GLUCANASE D"/>
    <property type="match status" value="1"/>
</dbReference>
<keyword evidence="6" id="KW-1015">Disulfide bond</keyword>
<comment type="catalytic activity">
    <reaction evidence="10">
        <text>[(1-&gt;4)-beta-D-glucosyl]n+m + reduced acceptor + O2 = 4-dehydro-beta-D-glucosyl-[(1-&gt;4)-beta-D-glucosyl]n-1 + [(1-&gt;4)-beta-D-glucosyl]m + acceptor + H2O.</text>
        <dbReference type="EC" id="1.14.99.56"/>
    </reaction>
</comment>
<evidence type="ECO:0000256" key="9">
    <source>
        <dbReference type="ARBA" id="ARBA00044502"/>
    </source>
</evidence>
<evidence type="ECO:0000256" key="10">
    <source>
        <dbReference type="ARBA" id="ARBA00045077"/>
    </source>
</evidence>
<comment type="cofactor">
    <cofactor evidence="1">
        <name>Cu(2+)</name>
        <dbReference type="ChEBI" id="CHEBI:29036"/>
    </cofactor>
</comment>
<dbReference type="Gene3D" id="2.70.50.70">
    <property type="match status" value="1"/>
</dbReference>
<dbReference type="AlphaFoldDB" id="A0A8H7NJR6"/>
<feature type="domain" description="Auxiliary Activity family 9 catalytic" evidence="13">
    <location>
        <begin position="19"/>
        <end position="240"/>
    </location>
</feature>
<evidence type="ECO:0000256" key="3">
    <source>
        <dbReference type="ARBA" id="ARBA00022525"/>
    </source>
</evidence>
<evidence type="ECO:0000256" key="2">
    <source>
        <dbReference type="ARBA" id="ARBA00004613"/>
    </source>
</evidence>
<evidence type="ECO:0000256" key="4">
    <source>
        <dbReference type="ARBA" id="ARBA00022729"/>
    </source>
</evidence>
<feature type="signal peptide" evidence="12">
    <location>
        <begin position="1"/>
        <end position="18"/>
    </location>
</feature>
<keyword evidence="7" id="KW-0119">Carbohydrate metabolism</keyword>
<dbReference type="GO" id="GO:0005576">
    <property type="term" value="C:extracellular region"/>
    <property type="evidence" value="ECO:0007669"/>
    <property type="project" value="UniProtKB-SubCell"/>
</dbReference>
<evidence type="ECO:0000259" key="13">
    <source>
        <dbReference type="Pfam" id="PF03443"/>
    </source>
</evidence>
<dbReference type="PANTHER" id="PTHR33353">
    <property type="entry name" value="PUTATIVE (AFU_ORTHOLOGUE AFUA_1G12560)-RELATED"/>
    <property type="match status" value="1"/>
</dbReference>
<keyword evidence="5" id="KW-0136">Cellulose degradation</keyword>
<feature type="chain" id="PRO_5034271270" description="lytic cellulose monooxygenase (C4-dehydrogenating)" evidence="12">
    <location>
        <begin position="19"/>
        <end position="250"/>
    </location>
</feature>
<dbReference type="CDD" id="cd21175">
    <property type="entry name" value="LPMO_AA9"/>
    <property type="match status" value="1"/>
</dbReference>
<evidence type="ECO:0000256" key="8">
    <source>
        <dbReference type="ARBA" id="ARBA00023326"/>
    </source>
</evidence>
<sequence>MAAKTLIAALACAASVSAHGYIEKIVADGQSHVGYNPSNAPWQEDQGSVAWTYWATDLGFVSANELQSNDISCHLGATSAKKSAAVTAGSDIELKWNTWPESHHGPVINYLADCGGDCANADKNSLKWFKIQEKGQIELGSGGGNPGFWADDELFENNLSTSVKIPSDIKPGNYVLRHEIIALHEGLEQGGAQFYPQCINLKISGGGSKSPEGTVATELYQSNDPGVLYNIYNDEKHPTYTIPGPKLYNA</sequence>
<evidence type="ECO:0000313" key="14">
    <source>
        <dbReference type="EMBL" id="KAF9757232.1"/>
    </source>
</evidence>
<dbReference type="EC" id="1.14.99.56" evidence="11"/>
<dbReference type="InterPro" id="IPR005103">
    <property type="entry name" value="AA9_LPMO"/>
</dbReference>
<comment type="caution">
    <text evidence="14">The sequence shown here is derived from an EMBL/GenBank/DDBJ whole genome shotgun (WGS) entry which is preliminary data.</text>
</comment>
<keyword evidence="8" id="KW-0624">Polysaccharide degradation</keyword>
<dbReference type="EMBL" id="JADCTT010000002">
    <property type="protein sequence ID" value="KAF9757232.1"/>
    <property type="molecule type" value="Genomic_DNA"/>
</dbReference>